<accession>F8N757</accession>
<evidence type="ECO:0000259" key="1">
    <source>
        <dbReference type="Pfam" id="PF22818"/>
    </source>
</evidence>
<keyword evidence="3" id="KW-1185">Reference proteome</keyword>
<evidence type="ECO:0000313" key="2">
    <source>
        <dbReference type="EMBL" id="EGN57373.1"/>
    </source>
</evidence>
<protein>
    <submittedName>
        <fullName evidence="2">Beta-hydroxyacyl-(Acyl-carrier-protein) dehydratase, FabA/FabZ</fullName>
    </submittedName>
</protein>
<proteinExistence type="predicted"/>
<dbReference type="Pfam" id="PF22818">
    <property type="entry name" value="ApeI-like"/>
    <property type="match status" value="1"/>
</dbReference>
<dbReference type="Gene3D" id="3.10.129.10">
    <property type="entry name" value="Hotdog Thioesterase"/>
    <property type="match status" value="1"/>
</dbReference>
<sequence length="131" mass="14747">MMNILKNLLYKIDSNEASHDNTIFHIALIKDSWIYRAHFPGNPVTPGVCIVQTALELLEQIINCELEITEVKDIRFLHILSPVACPKVDFVFTTIINTGGDISTMVNVMKNNTTFAQLSFTARNIPNKEAK</sequence>
<dbReference type="RefSeq" id="WP_007574883.1">
    <property type="nucleotide sequence ID" value="NZ_BPTS01000002.1"/>
</dbReference>
<dbReference type="AlphaFoldDB" id="F8N757"/>
<dbReference type="eggNOG" id="COG0764">
    <property type="taxonomic scope" value="Bacteria"/>
</dbReference>
<dbReference type="STRING" id="688246.Premu_1975"/>
<dbReference type="Proteomes" id="UP000002772">
    <property type="component" value="Unassembled WGS sequence"/>
</dbReference>
<name>F8N757_9BACT</name>
<dbReference type="EMBL" id="GL945017">
    <property type="protein sequence ID" value="EGN57373.1"/>
    <property type="molecule type" value="Genomic_DNA"/>
</dbReference>
<dbReference type="InterPro" id="IPR054545">
    <property type="entry name" value="ApeI-like"/>
</dbReference>
<dbReference type="HOGENOM" id="CLU_078912_5_0_10"/>
<dbReference type="GO" id="GO:0016829">
    <property type="term" value="F:lyase activity"/>
    <property type="evidence" value="ECO:0007669"/>
    <property type="project" value="UniProtKB-KW"/>
</dbReference>
<feature type="domain" description="ApeI dehydratase-like" evidence="1">
    <location>
        <begin position="17"/>
        <end position="84"/>
    </location>
</feature>
<evidence type="ECO:0000313" key="3">
    <source>
        <dbReference type="Proteomes" id="UP000002772"/>
    </source>
</evidence>
<reference evidence="3" key="1">
    <citation type="journal article" date="2011" name="Stand. Genomic Sci.">
        <title>Non-contiguous finished genome sequence of the opportunistic oral pathogen Prevotella multisaccharivorax type strain (PPPA20).</title>
        <authorList>
            <person name="Pati A."/>
            <person name="Gronow S."/>
            <person name="Lu M."/>
            <person name="Lapidus A."/>
            <person name="Nolan M."/>
            <person name="Lucas S."/>
            <person name="Hammon N."/>
            <person name="Deshpande S."/>
            <person name="Cheng J.F."/>
            <person name="Tapia R."/>
            <person name="Han C."/>
            <person name="Goodwin L."/>
            <person name="Pitluck S."/>
            <person name="Liolios K."/>
            <person name="Pagani I."/>
            <person name="Mavromatis K."/>
            <person name="Mikhailova N."/>
            <person name="Huntemann M."/>
            <person name="Chen A."/>
            <person name="Palaniappan K."/>
            <person name="Land M."/>
            <person name="Hauser L."/>
            <person name="Detter J.C."/>
            <person name="Brambilla E.M."/>
            <person name="Rohde M."/>
            <person name="Goker M."/>
            <person name="Woyke T."/>
            <person name="Bristow J."/>
            <person name="Eisen J.A."/>
            <person name="Markowitz V."/>
            <person name="Hugenholtz P."/>
            <person name="Kyrpides N.C."/>
            <person name="Klenk H.P."/>
            <person name="Ivanova N."/>
        </authorList>
    </citation>
    <scope>NUCLEOTIDE SEQUENCE [LARGE SCALE GENOMIC DNA]</scope>
    <source>
        <strain evidence="3">DSM 17128</strain>
    </source>
</reference>
<gene>
    <name evidence="2" type="ORF">Premu_1975</name>
</gene>
<dbReference type="InterPro" id="IPR029069">
    <property type="entry name" value="HotDog_dom_sf"/>
</dbReference>
<dbReference type="SUPFAM" id="SSF54637">
    <property type="entry name" value="Thioesterase/thiol ester dehydrase-isomerase"/>
    <property type="match status" value="1"/>
</dbReference>
<organism evidence="2 3">
    <name type="scientific">Hallella multisaccharivorax DSM 17128</name>
    <dbReference type="NCBI Taxonomy" id="688246"/>
    <lineage>
        <taxon>Bacteria</taxon>
        <taxon>Pseudomonadati</taxon>
        <taxon>Bacteroidota</taxon>
        <taxon>Bacteroidia</taxon>
        <taxon>Bacteroidales</taxon>
        <taxon>Prevotellaceae</taxon>
        <taxon>Hallella</taxon>
    </lineage>
</organism>